<evidence type="ECO:0000313" key="12">
    <source>
        <dbReference type="EMBL" id="MEA5258907.1"/>
    </source>
</evidence>
<dbReference type="Pfam" id="PF08774">
    <property type="entry name" value="VRR_NUC"/>
    <property type="match status" value="1"/>
</dbReference>
<reference evidence="12 13" key="1">
    <citation type="submission" date="2023-12" db="EMBL/GenBank/DDBJ databases">
        <title>Novel species of the genus Arcicella isolated from rivers.</title>
        <authorList>
            <person name="Lu H."/>
        </authorList>
    </citation>
    <scope>NUCLEOTIDE SEQUENCE [LARGE SCALE GENOMIC DNA]</scope>
    <source>
        <strain evidence="12 13">LMG 21963</strain>
    </source>
</reference>
<evidence type="ECO:0000256" key="9">
    <source>
        <dbReference type="ARBA" id="ARBA00022842"/>
    </source>
</evidence>
<evidence type="ECO:0000256" key="1">
    <source>
        <dbReference type="ARBA" id="ARBA00000983"/>
    </source>
</evidence>
<dbReference type="SMART" id="SM00990">
    <property type="entry name" value="VRR_NUC"/>
    <property type="match status" value="1"/>
</dbReference>
<comment type="cofactor">
    <cofactor evidence="2">
        <name>Mn(2+)</name>
        <dbReference type="ChEBI" id="CHEBI:29035"/>
    </cofactor>
</comment>
<evidence type="ECO:0000256" key="4">
    <source>
        <dbReference type="ARBA" id="ARBA00005533"/>
    </source>
</evidence>
<dbReference type="InterPro" id="IPR011856">
    <property type="entry name" value="tRNA_endonuc-like_dom_sf"/>
</dbReference>
<evidence type="ECO:0000256" key="10">
    <source>
        <dbReference type="ARBA" id="ARBA00023211"/>
    </source>
</evidence>
<evidence type="ECO:0000256" key="3">
    <source>
        <dbReference type="ARBA" id="ARBA00001946"/>
    </source>
</evidence>
<name>A0ABU5QP97_9BACT</name>
<dbReference type="InterPro" id="IPR049125">
    <property type="entry name" value="FAN1-like_WH"/>
</dbReference>
<comment type="catalytic activity">
    <reaction evidence="1">
        <text>Hydrolytically removes 5'-nucleotides successively from the 3'-hydroxy termini of 3'-hydroxy-terminated oligonucleotides.</text>
        <dbReference type="EC" id="3.1.4.1"/>
    </reaction>
</comment>
<organism evidence="12 13">
    <name type="scientific">Arcicella aquatica</name>
    <dbReference type="NCBI Taxonomy" id="217141"/>
    <lineage>
        <taxon>Bacteria</taxon>
        <taxon>Pseudomonadati</taxon>
        <taxon>Bacteroidota</taxon>
        <taxon>Cytophagia</taxon>
        <taxon>Cytophagales</taxon>
        <taxon>Flectobacillaceae</taxon>
        <taxon>Arcicella</taxon>
    </lineage>
</organism>
<keyword evidence="10" id="KW-0464">Manganese</keyword>
<dbReference type="InterPro" id="IPR014883">
    <property type="entry name" value="VRR_NUC"/>
</dbReference>
<dbReference type="EMBL" id="JAYFUL010000022">
    <property type="protein sequence ID" value="MEA5258907.1"/>
    <property type="molecule type" value="Genomic_DNA"/>
</dbReference>
<protein>
    <recommendedName>
        <fullName evidence="5">phosphodiesterase I</fullName>
        <ecNumber evidence="5">3.1.4.1</ecNumber>
    </recommendedName>
</protein>
<feature type="domain" description="VRR-NUC" evidence="11">
    <location>
        <begin position="470"/>
        <end position="568"/>
    </location>
</feature>
<dbReference type="RefSeq" id="WP_323250344.1">
    <property type="nucleotide sequence ID" value="NZ_JAYFUL010000022.1"/>
</dbReference>
<dbReference type="PANTHER" id="PTHR15749">
    <property type="entry name" value="FANCONI-ASSOCIATED NUCLEASE 1"/>
    <property type="match status" value="1"/>
</dbReference>
<evidence type="ECO:0000256" key="5">
    <source>
        <dbReference type="ARBA" id="ARBA00012029"/>
    </source>
</evidence>
<evidence type="ECO:0000256" key="6">
    <source>
        <dbReference type="ARBA" id="ARBA00022722"/>
    </source>
</evidence>
<accession>A0ABU5QP97</accession>
<keyword evidence="6" id="KW-0540">Nuclease</keyword>
<gene>
    <name evidence="12" type="ORF">VB264_14005</name>
</gene>
<evidence type="ECO:0000256" key="7">
    <source>
        <dbReference type="ARBA" id="ARBA00022723"/>
    </source>
</evidence>
<dbReference type="EC" id="3.1.4.1" evidence="5"/>
<comment type="similarity">
    <text evidence="4">Belongs to the FAN1 family.</text>
</comment>
<evidence type="ECO:0000313" key="13">
    <source>
        <dbReference type="Proteomes" id="UP001304671"/>
    </source>
</evidence>
<keyword evidence="13" id="KW-1185">Reference proteome</keyword>
<comment type="caution">
    <text evidence="12">The sequence shown here is derived from an EMBL/GenBank/DDBJ whole genome shotgun (WGS) entry which is preliminary data.</text>
</comment>
<evidence type="ECO:0000256" key="2">
    <source>
        <dbReference type="ARBA" id="ARBA00001936"/>
    </source>
</evidence>
<dbReference type="Gene3D" id="3.40.1350.10">
    <property type="match status" value="1"/>
</dbReference>
<proteinExistence type="inferred from homology"/>
<dbReference type="Pfam" id="PF21315">
    <property type="entry name" value="FAN1_HTH"/>
    <property type="match status" value="1"/>
</dbReference>
<dbReference type="InterPro" id="IPR033315">
    <property type="entry name" value="Fan1-like"/>
</dbReference>
<comment type="cofactor">
    <cofactor evidence="3">
        <name>Mg(2+)</name>
        <dbReference type="ChEBI" id="CHEBI:18420"/>
    </cofactor>
</comment>
<evidence type="ECO:0000259" key="11">
    <source>
        <dbReference type="SMART" id="SM00990"/>
    </source>
</evidence>
<dbReference type="Proteomes" id="UP001304671">
    <property type="component" value="Unassembled WGS sequence"/>
</dbReference>
<evidence type="ECO:0000256" key="8">
    <source>
        <dbReference type="ARBA" id="ARBA00022801"/>
    </source>
</evidence>
<keyword evidence="9" id="KW-0460">Magnesium</keyword>
<keyword evidence="7" id="KW-0479">Metal-binding</keyword>
<dbReference type="PANTHER" id="PTHR15749:SF4">
    <property type="entry name" value="FANCONI-ASSOCIATED NUCLEASE 1"/>
    <property type="match status" value="1"/>
</dbReference>
<sequence>MAPERIELPPKYYLEYFQYLLTFVQKKYQHILNESEQQFLSQFDALTEDEQCLYIRFVNRTGSFFRVEKLKYAEIENIPAVLNSLIIKNFVEPLGIKHLQYAYEVLDIFNKTELIFLAKMLNLPTKGKSSLKKEEVLDWLLEVGDWEEILFLLDEKDFSKIHAIEHSVVKVCFEEEVQLLKFLFFGTRHGDMSEFVTRDLGYQNYEKYDEDKMVAYFQTRQEVEDKLKVSLAREDFYVMQETKVDYLEIYNWFMDWAETHGKELSEIAIPTFERFTLKVGAYLEKIKALDEALIVFRLTEQSPSRERQVRILDKLKNKEEAKALCEVILAEPQNADEHFFAEDYLNRLEAQLQKKKSKKAITQHLHGSESITIDLVWKRQVEMGVIDYYERQYKKATFTENHLWRSLFGLLFWDIIFDTETLSIHHPLQRSPSDLFKPTFFEKRKEKIEERLQMLEDIDATSIYIYNIFFEKYGITNPLVDWYGGLFPLIQTVLEKLSSEQVSAIMLEMARNLRENIRGFPDLFMWDDGEYCFIEVKSPTDSLSNQQLYWQRFFEKINVHSKVLRVAWEKPNLDEFL</sequence>
<keyword evidence="8" id="KW-0378">Hydrolase</keyword>